<dbReference type="Gene3D" id="2.60.120.10">
    <property type="entry name" value="Jelly Rolls"/>
    <property type="match status" value="1"/>
</dbReference>
<protein>
    <submittedName>
        <fullName evidence="2">Crp/Fnr family transcriptional regulator</fullName>
    </submittedName>
</protein>
<evidence type="ECO:0000313" key="2">
    <source>
        <dbReference type="EMBL" id="PWA10495.1"/>
    </source>
</evidence>
<evidence type="ECO:0000259" key="1">
    <source>
        <dbReference type="PROSITE" id="PS50042"/>
    </source>
</evidence>
<keyword evidence="3" id="KW-1185">Reference proteome</keyword>
<accession>A0A2U1JZS8</accession>
<feature type="domain" description="Cyclic nucleotide-binding" evidence="1">
    <location>
        <begin position="1"/>
        <end position="73"/>
    </location>
</feature>
<reference evidence="2 3" key="1">
    <citation type="submission" date="2018-04" db="EMBL/GenBank/DDBJ databases">
        <title>Flavobacterium sp. nov., isolated from glacier ice.</title>
        <authorList>
            <person name="Liu Q."/>
            <person name="Xin Y.-H."/>
        </authorList>
    </citation>
    <scope>NUCLEOTIDE SEQUENCE [LARGE SCALE GENOMIC DNA]</scope>
    <source>
        <strain evidence="2 3">LB2P30</strain>
    </source>
</reference>
<dbReference type="InterPro" id="IPR000595">
    <property type="entry name" value="cNMP-bd_dom"/>
</dbReference>
<dbReference type="InterPro" id="IPR014710">
    <property type="entry name" value="RmlC-like_jellyroll"/>
</dbReference>
<dbReference type="PROSITE" id="PS50042">
    <property type="entry name" value="CNMP_BINDING_3"/>
    <property type="match status" value="1"/>
</dbReference>
<dbReference type="Proteomes" id="UP000245618">
    <property type="component" value="Unassembled WGS sequence"/>
</dbReference>
<organism evidence="2 3">
    <name type="scientific">Flavobacterium laiguense</name>
    <dbReference type="NCBI Taxonomy" id="2169409"/>
    <lineage>
        <taxon>Bacteria</taxon>
        <taxon>Pseudomonadati</taxon>
        <taxon>Bacteroidota</taxon>
        <taxon>Flavobacteriia</taxon>
        <taxon>Flavobacteriales</taxon>
        <taxon>Flavobacteriaceae</taxon>
        <taxon>Flavobacterium</taxon>
    </lineage>
</organism>
<dbReference type="SUPFAM" id="SSF51206">
    <property type="entry name" value="cAMP-binding domain-like"/>
    <property type="match status" value="1"/>
</dbReference>
<dbReference type="Pfam" id="PF00027">
    <property type="entry name" value="cNMP_binding"/>
    <property type="match status" value="1"/>
</dbReference>
<dbReference type="InterPro" id="IPR018490">
    <property type="entry name" value="cNMP-bd_dom_sf"/>
</dbReference>
<gene>
    <name evidence="2" type="ORF">DB891_04495</name>
</gene>
<evidence type="ECO:0000313" key="3">
    <source>
        <dbReference type="Proteomes" id="UP000245618"/>
    </source>
</evidence>
<dbReference type="AlphaFoldDB" id="A0A2U1JZS8"/>
<proteinExistence type="predicted"/>
<sequence length="162" mass="18600">MEAGAIAHQIGFVVSGVFRFFFYDKNANEITSVFLKENEFVTNLTSFFEYLPCSGSIQAETDADIIIIDRKAWDLFCQKIPNWEKVLRQISDKFLIDKINFQRSLINQDAASTYLNFVAKYPTVIQRVPLGHIATFLGITQSSLSRIRKQLAENHFLPNDKK</sequence>
<name>A0A2U1JZS8_9FLAO</name>
<dbReference type="EMBL" id="QCZH01000003">
    <property type="protein sequence ID" value="PWA10495.1"/>
    <property type="molecule type" value="Genomic_DNA"/>
</dbReference>
<comment type="caution">
    <text evidence="2">The sequence shown here is derived from an EMBL/GenBank/DDBJ whole genome shotgun (WGS) entry which is preliminary data.</text>
</comment>
<dbReference type="OrthoDB" id="758145at2"/>